<evidence type="ECO:0000313" key="3">
    <source>
        <dbReference type="Proteomes" id="UP000018291"/>
    </source>
</evidence>
<protein>
    <recommendedName>
        <fullName evidence="1">BFN domain-containing protein</fullName>
    </recommendedName>
</protein>
<dbReference type="InterPro" id="IPR036104">
    <property type="entry name" value="BFN_sf"/>
</dbReference>
<dbReference type="Proteomes" id="UP000018291">
    <property type="component" value="Unassembled WGS sequence"/>
</dbReference>
<evidence type="ECO:0000313" key="2">
    <source>
        <dbReference type="EMBL" id="CCM64471.1"/>
    </source>
</evidence>
<dbReference type="eggNOG" id="COG1259">
    <property type="taxonomic scope" value="Bacteria"/>
</dbReference>
<dbReference type="STRING" id="1229780.BN381_40085"/>
<dbReference type="HOGENOM" id="CLU_096111_2_1_11"/>
<dbReference type="EMBL" id="CANL01000034">
    <property type="protein sequence ID" value="CCM64471.1"/>
    <property type="molecule type" value="Genomic_DNA"/>
</dbReference>
<dbReference type="Pfam" id="PF02577">
    <property type="entry name" value="BFN_dom"/>
    <property type="match status" value="1"/>
</dbReference>
<evidence type="ECO:0000259" key="1">
    <source>
        <dbReference type="PROSITE" id="PS51658"/>
    </source>
</evidence>
<dbReference type="RefSeq" id="WP_012228597.1">
    <property type="nucleotide sequence ID" value="NZ_HG422565.1"/>
</dbReference>
<dbReference type="PANTHER" id="PTHR15160">
    <property type="entry name" value="VON HIPPEL-LINDAU PROTEIN"/>
    <property type="match status" value="1"/>
</dbReference>
<dbReference type="SUPFAM" id="SSF103256">
    <property type="entry name" value="Hypothetical protein TM0160"/>
    <property type="match status" value="1"/>
</dbReference>
<reference evidence="2 3" key="1">
    <citation type="journal article" date="2013" name="ISME J.">
        <title>Metabolic model for the filamentous 'Candidatus Microthrix parvicella' based on genomic and metagenomic analyses.</title>
        <authorList>
            <person name="Jon McIlroy S."/>
            <person name="Kristiansen R."/>
            <person name="Albertsen M."/>
            <person name="Michael Karst S."/>
            <person name="Rossetti S."/>
            <person name="Lund Nielsen J."/>
            <person name="Tandoi V."/>
            <person name="James Seviour R."/>
            <person name="Nielsen P.H."/>
        </authorList>
    </citation>
    <scope>NUCLEOTIDE SEQUENCE [LARGE SCALE GENOMIC DNA]</scope>
    <source>
        <strain evidence="2 3">RN1</strain>
    </source>
</reference>
<gene>
    <name evidence="2" type="ORF">BN381_40085</name>
</gene>
<dbReference type="OrthoDB" id="9788698at2"/>
<sequence>MSETTVKMQLTGVRRENPGDAFVVDLREVEAPGRMLTIFIGVGEWQAIRFALEGRDTSRPLTHDLLKSVIESLGASLETVVITELRDEVYFAELLLNTGDTTITVESRTSDALALAARFDATVLVSSKVLEAAGYRDSDDDQPESVIAEFREFIDTVSPDDFEES</sequence>
<dbReference type="PROSITE" id="PS51658">
    <property type="entry name" value="BFN"/>
    <property type="match status" value="1"/>
</dbReference>
<proteinExistence type="predicted"/>
<comment type="caution">
    <text evidence="2">The sequence shown here is derived from an EMBL/GenBank/DDBJ whole genome shotgun (WGS) entry which is preliminary data.</text>
</comment>
<dbReference type="AlphaFoldDB" id="R4Z584"/>
<dbReference type="GO" id="GO:0004518">
    <property type="term" value="F:nuclease activity"/>
    <property type="evidence" value="ECO:0007669"/>
    <property type="project" value="InterPro"/>
</dbReference>
<organism evidence="2 3">
    <name type="scientific">Candidatus Neomicrothrix parvicella RN1</name>
    <dbReference type="NCBI Taxonomy" id="1229780"/>
    <lineage>
        <taxon>Bacteria</taxon>
        <taxon>Bacillati</taxon>
        <taxon>Actinomycetota</taxon>
        <taxon>Acidimicrobiia</taxon>
        <taxon>Acidimicrobiales</taxon>
        <taxon>Microthrixaceae</taxon>
        <taxon>Candidatus Neomicrothrix</taxon>
    </lineage>
</organism>
<dbReference type="Gene3D" id="3.10.690.10">
    <property type="entry name" value="Bifunctional nuclease domain"/>
    <property type="match status" value="1"/>
</dbReference>
<accession>R4Z584</accession>
<keyword evidence="3" id="KW-1185">Reference proteome</keyword>
<name>R4Z584_9ACTN</name>
<dbReference type="PANTHER" id="PTHR15160:SF1">
    <property type="entry name" value="VON HIPPEL-LINDAU DISEASE TUMOR SUPPRESSOR"/>
    <property type="match status" value="1"/>
</dbReference>
<dbReference type="InterPro" id="IPR003729">
    <property type="entry name" value="Bi_nuclease_dom"/>
</dbReference>
<feature type="domain" description="BFN" evidence="1">
    <location>
        <begin position="5"/>
        <end position="137"/>
    </location>
</feature>